<comment type="pathway">
    <text evidence="1">Lipid metabolism.</text>
</comment>
<dbReference type="Pfam" id="PF01553">
    <property type="entry name" value="Acyltransferase"/>
    <property type="match status" value="1"/>
</dbReference>
<keyword evidence="4" id="KW-0443">Lipid metabolism</keyword>
<feature type="domain" description="Phospholipid/glycerol acyltransferase" evidence="7">
    <location>
        <begin position="175"/>
        <end position="304"/>
    </location>
</feature>
<keyword evidence="6" id="KW-0812">Transmembrane</keyword>
<evidence type="ECO:0000256" key="1">
    <source>
        <dbReference type="ARBA" id="ARBA00005189"/>
    </source>
</evidence>
<dbReference type="SMART" id="SM00563">
    <property type="entry name" value="PlsC"/>
    <property type="match status" value="1"/>
</dbReference>
<dbReference type="PANTHER" id="PTHR10434:SF64">
    <property type="entry name" value="1-ACYL-SN-GLYCEROL-3-PHOSPHATE ACYLTRANSFERASE-RELATED"/>
    <property type="match status" value="1"/>
</dbReference>
<evidence type="ECO:0000256" key="6">
    <source>
        <dbReference type="SAM" id="Phobius"/>
    </source>
</evidence>
<organism evidence="8 9">
    <name type="scientific">Triparma laevis f. inornata</name>
    <dbReference type="NCBI Taxonomy" id="1714386"/>
    <lineage>
        <taxon>Eukaryota</taxon>
        <taxon>Sar</taxon>
        <taxon>Stramenopiles</taxon>
        <taxon>Ochrophyta</taxon>
        <taxon>Bolidophyceae</taxon>
        <taxon>Parmales</taxon>
        <taxon>Triparmaceae</taxon>
        <taxon>Triparma</taxon>
    </lineage>
</organism>
<name>A0A9W7AYM5_9STRA</name>
<evidence type="ECO:0000256" key="5">
    <source>
        <dbReference type="ARBA" id="ARBA00023315"/>
    </source>
</evidence>
<keyword evidence="5" id="KW-0012">Acyltransferase</keyword>
<dbReference type="Proteomes" id="UP001162640">
    <property type="component" value="Unassembled WGS sequence"/>
</dbReference>
<dbReference type="EMBL" id="BLQM01000281">
    <property type="protein sequence ID" value="GMH80381.1"/>
    <property type="molecule type" value="Genomic_DNA"/>
</dbReference>
<comment type="caution">
    <text evidence="8">The sequence shown here is derived from an EMBL/GenBank/DDBJ whole genome shotgun (WGS) entry which is preliminary data.</text>
</comment>
<dbReference type="GO" id="GO:0003841">
    <property type="term" value="F:1-acylglycerol-3-phosphate O-acyltransferase activity"/>
    <property type="evidence" value="ECO:0007669"/>
    <property type="project" value="TreeGrafter"/>
</dbReference>
<accession>A0A9W7AYM5</accession>
<evidence type="ECO:0000256" key="3">
    <source>
        <dbReference type="ARBA" id="ARBA00022679"/>
    </source>
</evidence>
<keyword evidence="2" id="KW-0444">Lipid biosynthesis</keyword>
<evidence type="ECO:0000259" key="7">
    <source>
        <dbReference type="SMART" id="SM00563"/>
    </source>
</evidence>
<keyword evidence="6" id="KW-0472">Membrane</keyword>
<dbReference type="PANTHER" id="PTHR10434">
    <property type="entry name" value="1-ACYL-SN-GLYCEROL-3-PHOSPHATE ACYLTRANSFERASE"/>
    <property type="match status" value="1"/>
</dbReference>
<evidence type="ECO:0000313" key="9">
    <source>
        <dbReference type="Proteomes" id="UP001162640"/>
    </source>
</evidence>
<keyword evidence="6" id="KW-1133">Transmembrane helix</keyword>
<feature type="transmembrane region" description="Helical" evidence="6">
    <location>
        <begin position="103"/>
        <end position="122"/>
    </location>
</feature>
<proteinExistence type="predicted"/>
<keyword evidence="3" id="KW-0808">Transferase</keyword>
<evidence type="ECO:0000256" key="2">
    <source>
        <dbReference type="ARBA" id="ARBA00022516"/>
    </source>
</evidence>
<protein>
    <recommendedName>
        <fullName evidence="7">Phospholipid/glycerol acyltransferase domain-containing protein</fullName>
    </recommendedName>
</protein>
<evidence type="ECO:0000256" key="4">
    <source>
        <dbReference type="ARBA" id="ARBA00023098"/>
    </source>
</evidence>
<dbReference type="InterPro" id="IPR002123">
    <property type="entry name" value="Plipid/glycerol_acylTrfase"/>
</dbReference>
<dbReference type="GO" id="GO:0006654">
    <property type="term" value="P:phosphatidic acid biosynthetic process"/>
    <property type="evidence" value="ECO:0007669"/>
    <property type="project" value="TreeGrafter"/>
</dbReference>
<sequence length="345" mass="38513">MSKTSIKAEIMRINFLLLLFLASSALLGSESYLTPLSRRLVSRTSLRSSSNPASELTRSETEVDPSLTSLTALTALGNTIPPLQPKSICPFTQTMTKILTTTFILTISLLLPPSIFLSRLLTRFTSYLTFRKPTPQRLQSTSIRTSCFLSRLLLTLIPFCSLKLHNSKLTFNKRKIFICNHQSMLDIFILMSVGGRVFGRGEGVKIIYWKGAEDNLVTRYVFRSCGHIPVSMTSNAPGEENVYDPSSFKNLLKSVKSTEFDLGILPEGQLNPTPERGLLPIYTGAETLKRILKAEYVFMGLKGTGEIWHPVEGIVGRGRKVEVKVFGEGGEFEEGMNKLEEWSMN</sequence>
<dbReference type="AlphaFoldDB" id="A0A9W7AYM5"/>
<gene>
    <name evidence="8" type="ORF">TL16_g08523</name>
</gene>
<evidence type="ECO:0000313" key="8">
    <source>
        <dbReference type="EMBL" id="GMH80381.1"/>
    </source>
</evidence>
<dbReference type="SUPFAM" id="SSF69593">
    <property type="entry name" value="Glycerol-3-phosphate (1)-acyltransferase"/>
    <property type="match status" value="1"/>
</dbReference>
<reference evidence="9" key="1">
    <citation type="journal article" date="2023" name="Commun. Biol.">
        <title>Genome analysis of Parmales, the sister group of diatoms, reveals the evolutionary specialization of diatoms from phago-mixotrophs to photoautotrophs.</title>
        <authorList>
            <person name="Ban H."/>
            <person name="Sato S."/>
            <person name="Yoshikawa S."/>
            <person name="Yamada K."/>
            <person name="Nakamura Y."/>
            <person name="Ichinomiya M."/>
            <person name="Sato N."/>
            <person name="Blanc-Mathieu R."/>
            <person name="Endo H."/>
            <person name="Kuwata A."/>
            <person name="Ogata H."/>
        </authorList>
    </citation>
    <scope>NUCLEOTIDE SEQUENCE [LARGE SCALE GENOMIC DNA]</scope>
</reference>